<organism evidence="4 5">
    <name type="scientific">Sphingosinicella soli</name>
    <dbReference type="NCBI Taxonomy" id="333708"/>
    <lineage>
        <taxon>Bacteria</taxon>
        <taxon>Pseudomonadati</taxon>
        <taxon>Pseudomonadota</taxon>
        <taxon>Alphaproteobacteria</taxon>
        <taxon>Sphingomonadales</taxon>
        <taxon>Sphingosinicellaceae</taxon>
        <taxon>Sphingosinicella</taxon>
    </lineage>
</organism>
<dbReference type="GO" id="GO:0050660">
    <property type="term" value="F:flavin adenine dinucleotide binding"/>
    <property type="evidence" value="ECO:0007669"/>
    <property type="project" value="InterPro"/>
</dbReference>
<dbReference type="InterPro" id="IPR009100">
    <property type="entry name" value="AcylCoA_DH/oxidase_NM_dom_sf"/>
</dbReference>
<dbReference type="Gene3D" id="1.20.140.10">
    <property type="entry name" value="Butyryl-CoA Dehydrogenase, subunit A, domain 3"/>
    <property type="match status" value="1"/>
</dbReference>
<evidence type="ECO:0000259" key="3">
    <source>
        <dbReference type="Pfam" id="PF08028"/>
    </source>
</evidence>
<dbReference type="InterPro" id="IPR037069">
    <property type="entry name" value="AcylCoA_DH/ox_N_sf"/>
</dbReference>
<accession>A0A7W7B0Y8</accession>
<gene>
    <name evidence="4" type="ORF">GGQ98_001613</name>
</gene>
<dbReference type="PANTHER" id="PTHR43884">
    <property type="entry name" value="ACYL-COA DEHYDROGENASE"/>
    <property type="match status" value="1"/>
</dbReference>
<protein>
    <submittedName>
        <fullName evidence="4">Alkylation response protein AidB-like acyl-CoA dehydrogenase</fullName>
    </submittedName>
</protein>
<dbReference type="AlphaFoldDB" id="A0A7W7B0Y8"/>
<comment type="caution">
    <text evidence="4">The sequence shown here is derived from an EMBL/GenBank/DDBJ whole genome shotgun (WGS) entry which is preliminary data.</text>
</comment>
<dbReference type="EMBL" id="JACHNZ010000015">
    <property type="protein sequence ID" value="MBB4631996.1"/>
    <property type="molecule type" value="Genomic_DNA"/>
</dbReference>
<feature type="domain" description="Acyl-CoA dehydrogenase C-terminal" evidence="3">
    <location>
        <begin position="248"/>
        <end position="379"/>
    </location>
</feature>
<dbReference type="SUPFAM" id="SSF47203">
    <property type="entry name" value="Acyl-CoA dehydrogenase C-terminal domain-like"/>
    <property type="match status" value="1"/>
</dbReference>
<keyword evidence="5" id="KW-1185">Reference proteome</keyword>
<dbReference type="SUPFAM" id="SSF56645">
    <property type="entry name" value="Acyl-CoA dehydrogenase NM domain-like"/>
    <property type="match status" value="1"/>
</dbReference>
<dbReference type="InterPro" id="IPR013107">
    <property type="entry name" value="Acyl-CoA_DH_C"/>
</dbReference>
<evidence type="ECO:0000313" key="5">
    <source>
        <dbReference type="Proteomes" id="UP000566324"/>
    </source>
</evidence>
<dbReference type="PANTHER" id="PTHR43884:SF12">
    <property type="entry name" value="ISOVALERYL-COA DEHYDROGENASE, MITOCHONDRIAL-RELATED"/>
    <property type="match status" value="1"/>
</dbReference>
<dbReference type="Pfam" id="PF02771">
    <property type="entry name" value="Acyl-CoA_dh_N"/>
    <property type="match status" value="1"/>
</dbReference>
<name>A0A7W7B0Y8_9SPHN</name>
<dbReference type="InterPro" id="IPR036250">
    <property type="entry name" value="AcylCo_DH-like_C"/>
</dbReference>
<dbReference type="InterPro" id="IPR013786">
    <property type="entry name" value="AcylCoA_DH/ox_N"/>
</dbReference>
<dbReference type="Proteomes" id="UP000566324">
    <property type="component" value="Unassembled WGS sequence"/>
</dbReference>
<dbReference type="Pfam" id="PF08028">
    <property type="entry name" value="Acyl-CoA_dh_2"/>
    <property type="match status" value="1"/>
</dbReference>
<dbReference type="GO" id="GO:0003995">
    <property type="term" value="F:acyl-CoA dehydrogenase activity"/>
    <property type="evidence" value="ECO:0007669"/>
    <property type="project" value="TreeGrafter"/>
</dbReference>
<dbReference type="Gene3D" id="1.10.540.10">
    <property type="entry name" value="Acyl-CoA dehydrogenase/oxidase, N-terminal domain"/>
    <property type="match status" value="1"/>
</dbReference>
<evidence type="ECO:0000313" key="4">
    <source>
        <dbReference type="EMBL" id="MBB4631996.1"/>
    </source>
</evidence>
<dbReference type="InterPro" id="IPR046373">
    <property type="entry name" value="Acyl-CoA_Oxase/DH_mid-dom_sf"/>
</dbReference>
<dbReference type="Gene3D" id="2.40.110.10">
    <property type="entry name" value="Butyryl-CoA Dehydrogenase, subunit A, domain 2"/>
    <property type="match status" value="1"/>
</dbReference>
<dbReference type="RefSeq" id="WP_184067707.1">
    <property type="nucleotide sequence ID" value="NZ_JACHNZ010000015.1"/>
</dbReference>
<sequence>MNQAVPLSRKVSGADVEGPVARARRLVPLIKAEAETTDKLGTLSPNAVQAFKDAELFWMLVPRDYGGLGCDIVELVETLEEVSYADGSSGWSLMANSLATGQAAVFLQEDAVETMFGDCARPIAAGMPGPGGTADIVDGGYEVQGSFRFGSGCAHANWLISGMLVREGGKQREVAPGQPEVAACYTRRENVEFVGNWEVMGLKGTGSYDYRVPEQFVPFSFALERTVNVPLRGGDHFKVGAMGLGAAGHAGVALGLMKRALEEIAVIASYKKRPAYPGVVGDSPVFKSDFVSLEAQYIAARLMVLKAFGDAQEYGRNNVALDVEQNQRMRQAATFAHIVASDVVRKCHMWSGSEGLRVPSAMGRCLTDMYVATNHVFVDPQTLVNAAEAIVQSWVRRAAVKG</sequence>
<evidence type="ECO:0000259" key="2">
    <source>
        <dbReference type="Pfam" id="PF02771"/>
    </source>
</evidence>
<proteinExistence type="predicted"/>
<evidence type="ECO:0000256" key="1">
    <source>
        <dbReference type="ARBA" id="ARBA00023002"/>
    </source>
</evidence>
<feature type="domain" description="Acyl-CoA dehydrogenase/oxidase N-terminal" evidence="2">
    <location>
        <begin position="31"/>
        <end position="100"/>
    </location>
</feature>
<dbReference type="PIRSF" id="PIRSF016578">
    <property type="entry name" value="HsaA"/>
    <property type="match status" value="1"/>
</dbReference>
<keyword evidence="1" id="KW-0560">Oxidoreductase</keyword>
<reference evidence="4 5" key="1">
    <citation type="submission" date="2020-08" db="EMBL/GenBank/DDBJ databases">
        <title>Genomic Encyclopedia of Type Strains, Phase IV (KMG-IV): sequencing the most valuable type-strain genomes for metagenomic binning, comparative biology and taxonomic classification.</title>
        <authorList>
            <person name="Goeker M."/>
        </authorList>
    </citation>
    <scope>NUCLEOTIDE SEQUENCE [LARGE SCALE GENOMIC DNA]</scope>
    <source>
        <strain evidence="4 5">DSM 17328</strain>
    </source>
</reference>